<protein>
    <submittedName>
        <fullName evidence="1">Uncharacterized protein</fullName>
    </submittedName>
</protein>
<name>A0A5C5Z311_9BACT</name>
<accession>A0A5C5Z311</accession>
<comment type="caution">
    <text evidence="1">The sequence shown here is derived from an EMBL/GenBank/DDBJ whole genome shotgun (WGS) entry which is preliminary data.</text>
</comment>
<keyword evidence="2" id="KW-1185">Reference proteome</keyword>
<dbReference type="AlphaFoldDB" id="A0A5C5Z311"/>
<dbReference type="EMBL" id="SJPJ01000001">
    <property type="protein sequence ID" value="TWT81337.1"/>
    <property type="molecule type" value="Genomic_DNA"/>
</dbReference>
<organism evidence="1 2">
    <name type="scientific">Novipirellula herctigrandis</name>
    <dbReference type="NCBI Taxonomy" id="2527986"/>
    <lineage>
        <taxon>Bacteria</taxon>
        <taxon>Pseudomonadati</taxon>
        <taxon>Planctomycetota</taxon>
        <taxon>Planctomycetia</taxon>
        <taxon>Pirellulales</taxon>
        <taxon>Pirellulaceae</taxon>
        <taxon>Novipirellula</taxon>
    </lineage>
</organism>
<proteinExistence type="predicted"/>
<evidence type="ECO:0000313" key="1">
    <source>
        <dbReference type="EMBL" id="TWT81337.1"/>
    </source>
</evidence>
<evidence type="ECO:0000313" key="2">
    <source>
        <dbReference type="Proteomes" id="UP000315010"/>
    </source>
</evidence>
<gene>
    <name evidence="1" type="ORF">CA13_27890</name>
</gene>
<sequence length="72" mass="8467">MICDAYMLRSLYFLTFDSNRRCFGSNPARALKRHASSKKYWDNTRPLESSKQCRKAIDDIECNLELKTEDLT</sequence>
<reference evidence="1 2" key="1">
    <citation type="submission" date="2019-02" db="EMBL/GenBank/DDBJ databases">
        <title>Deep-cultivation of Planctomycetes and their phenomic and genomic characterization uncovers novel biology.</title>
        <authorList>
            <person name="Wiegand S."/>
            <person name="Jogler M."/>
            <person name="Boedeker C."/>
            <person name="Pinto D."/>
            <person name="Vollmers J."/>
            <person name="Rivas-Marin E."/>
            <person name="Kohn T."/>
            <person name="Peeters S.H."/>
            <person name="Heuer A."/>
            <person name="Rast P."/>
            <person name="Oberbeckmann S."/>
            <person name="Bunk B."/>
            <person name="Jeske O."/>
            <person name="Meyerdierks A."/>
            <person name="Storesund J.E."/>
            <person name="Kallscheuer N."/>
            <person name="Luecker S."/>
            <person name="Lage O.M."/>
            <person name="Pohl T."/>
            <person name="Merkel B.J."/>
            <person name="Hornburger P."/>
            <person name="Mueller R.-W."/>
            <person name="Bruemmer F."/>
            <person name="Labrenz M."/>
            <person name="Spormann A.M."/>
            <person name="Op Den Camp H."/>
            <person name="Overmann J."/>
            <person name="Amann R."/>
            <person name="Jetten M.S.M."/>
            <person name="Mascher T."/>
            <person name="Medema M.H."/>
            <person name="Devos D.P."/>
            <person name="Kaster A.-K."/>
            <person name="Ovreas L."/>
            <person name="Rohde M."/>
            <person name="Galperin M.Y."/>
            <person name="Jogler C."/>
        </authorList>
    </citation>
    <scope>NUCLEOTIDE SEQUENCE [LARGE SCALE GENOMIC DNA]</scope>
    <source>
        <strain evidence="1 2">CA13</strain>
    </source>
</reference>
<dbReference type="Proteomes" id="UP000315010">
    <property type="component" value="Unassembled WGS sequence"/>
</dbReference>